<keyword evidence="3" id="KW-1185">Reference proteome</keyword>
<feature type="chain" id="PRO_5040731597" description="Secreted protein" evidence="1">
    <location>
        <begin position="22"/>
        <end position="223"/>
    </location>
</feature>
<evidence type="ECO:0000313" key="3">
    <source>
        <dbReference type="Proteomes" id="UP001142393"/>
    </source>
</evidence>
<keyword evidence="1" id="KW-0732">Signal</keyword>
<feature type="signal peptide" evidence="1">
    <location>
        <begin position="1"/>
        <end position="21"/>
    </location>
</feature>
<sequence length="223" mass="23080">MVSFFLAFIAVLPCAYPLVAPRQGIVDFFNPNDNGGSMLDNAGDGFGEPLNVIISGLSSPDVLTESGFENYAKAIGFSTECLGIHIGGPQSANLGDGNGFVNQTVELRQDYGDPDLGTCLESLIGGNHLRLFIQNGPEQNSGALFLAVSKEEDASENHTIVPDGYDIGRDALSAAAIGTTSFGGTTYSTTATNLTGFLAPGSVGVNHDIATDGITTLLTVTVV</sequence>
<organism evidence="2 3">
    <name type="scientific">Lentinula detonsa</name>
    <dbReference type="NCBI Taxonomy" id="2804962"/>
    <lineage>
        <taxon>Eukaryota</taxon>
        <taxon>Fungi</taxon>
        <taxon>Dikarya</taxon>
        <taxon>Basidiomycota</taxon>
        <taxon>Agaricomycotina</taxon>
        <taxon>Agaricomycetes</taxon>
        <taxon>Agaricomycetidae</taxon>
        <taxon>Agaricales</taxon>
        <taxon>Marasmiineae</taxon>
        <taxon>Omphalotaceae</taxon>
        <taxon>Lentinula</taxon>
    </lineage>
</organism>
<evidence type="ECO:0000256" key="1">
    <source>
        <dbReference type="SAM" id="SignalP"/>
    </source>
</evidence>
<dbReference type="Proteomes" id="UP001142393">
    <property type="component" value="Unassembled WGS sequence"/>
</dbReference>
<dbReference type="AlphaFoldDB" id="A0A9W8P423"/>
<reference evidence="2 3" key="1">
    <citation type="journal article" date="2023" name="Proc. Natl. Acad. Sci. U.S.A.">
        <title>A global phylogenomic analysis of the shiitake genus Lentinula.</title>
        <authorList>
            <person name="Sierra-Patev S."/>
            <person name="Min B."/>
            <person name="Naranjo-Ortiz M."/>
            <person name="Looney B."/>
            <person name="Konkel Z."/>
            <person name="Slot J.C."/>
            <person name="Sakamoto Y."/>
            <person name="Steenwyk J.L."/>
            <person name="Rokas A."/>
            <person name="Carro J."/>
            <person name="Camarero S."/>
            <person name="Ferreira P."/>
            <person name="Molpeceres G."/>
            <person name="Ruiz-Duenas F.J."/>
            <person name="Serrano A."/>
            <person name="Henrissat B."/>
            <person name="Drula E."/>
            <person name="Hughes K.W."/>
            <person name="Mata J.L."/>
            <person name="Ishikawa N.K."/>
            <person name="Vargas-Isla R."/>
            <person name="Ushijima S."/>
            <person name="Smith C.A."/>
            <person name="Donoghue J."/>
            <person name="Ahrendt S."/>
            <person name="Andreopoulos W."/>
            <person name="He G."/>
            <person name="LaButti K."/>
            <person name="Lipzen A."/>
            <person name="Ng V."/>
            <person name="Riley R."/>
            <person name="Sandor L."/>
            <person name="Barry K."/>
            <person name="Martinez A.T."/>
            <person name="Xiao Y."/>
            <person name="Gibbons J.G."/>
            <person name="Terashima K."/>
            <person name="Grigoriev I.V."/>
            <person name="Hibbett D."/>
        </authorList>
    </citation>
    <scope>NUCLEOTIDE SEQUENCE [LARGE SCALE GENOMIC DNA]</scope>
    <source>
        <strain evidence="2 3">TFB7810</strain>
    </source>
</reference>
<dbReference type="EMBL" id="JANVFU010000004">
    <property type="protein sequence ID" value="KAJ3746418.1"/>
    <property type="molecule type" value="Genomic_DNA"/>
</dbReference>
<proteinExistence type="predicted"/>
<name>A0A9W8P423_9AGAR</name>
<accession>A0A9W8P423</accession>
<evidence type="ECO:0008006" key="4">
    <source>
        <dbReference type="Google" id="ProtNLM"/>
    </source>
</evidence>
<protein>
    <recommendedName>
        <fullName evidence="4">Secreted protein</fullName>
    </recommendedName>
</protein>
<gene>
    <name evidence="2" type="ORF">DFH05DRAFT_943550</name>
</gene>
<evidence type="ECO:0000313" key="2">
    <source>
        <dbReference type="EMBL" id="KAJ3746418.1"/>
    </source>
</evidence>
<comment type="caution">
    <text evidence="2">The sequence shown here is derived from an EMBL/GenBank/DDBJ whole genome shotgun (WGS) entry which is preliminary data.</text>
</comment>